<comment type="caution">
    <text evidence="2">The sequence shown here is derived from an EMBL/GenBank/DDBJ whole genome shotgun (WGS) entry which is preliminary data.</text>
</comment>
<evidence type="ECO:0000313" key="2">
    <source>
        <dbReference type="EMBL" id="CAK5264809.1"/>
    </source>
</evidence>
<dbReference type="Proteomes" id="UP001295794">
    <property type="component" value="Unassembled WGS sequence"/>
</dbReference>
<feature type="region of interest" description="Disordered" evidence="1">
    <location>
        <begin position="185"/>
        <end position="207"/>
    </location>
</feature>
<name>A0AAD2GVF0_9AGAR</name>
<reference evidence="2" key="1">
    <citation type="submission" date="2023-11" db="EMBL/GenBank/DDBJ databases">
        <authorList>
            <person name="De Vega J J."/>
            <person name="De Vega J J."/>
        </authorList>
    </citation>
    <scope>NUCLEOTIDE SEQUENCE</scope>
</reference>
<dbReference type="EMBL" id="CAVNYO010000071">
    <property type="protein sequence ID" value="CAK5264809.1"/>
    <property type="molecule type" value="Genomic_DNA"/>
</dbReference>
<dbReference type="AlphaFoldDB" id="A0AAD2GVF0"/>
<protein>
    <submittedName>
        <fullName evidence="2">Uncharacterized protein</fullName>
    </submittedName>
</protein>
<accession>A0AAD2GVF0</accession>
<evidence type="ECO:0000313" key="3">
    <source>
        <dbReference type="Proteomes" id="UP001295794"/>
    </source>
</evidence>
<feature type="non-terminal residue" evidence="2">
    <location>
        <position position="1"/>
    </location>
</feature>
<sequence length="207" mass="23701">WADRVTLRRRMGCSPFFAVTGAHPLLPLDISEATYLLPAPESVLSTTELISCRAIALQKRREHLSFLHSAVLEARIQEAIRFEREHAHTIRNYDFQRGDLVLMRNTAIEKSLSRKMRKRYLGPLIVISRNRGGAYILSELDGSVFHRPIAAFRVIPYFARLKIPIPPLEDLLDISTERLRELEESILADPEDEESDSELPGKSEDRL</sequence>
<keyword evidence="3" id="KW-1185">Reference proteome</keyword>
<organism evidence="2 3">
    <name type="scientific">Mycena citricolor</name>
    <dbReference type="NCBI Taxonomy" id="2018698"/>
    <lineage>
        <taxon>Eukaryota</taxon>
        <taxon>Fungi</taxon>
        <taxon>Dikarya</taxon>
        <taxon>Basidiomycota</taxon>
        <taxon>Agaricomycotina</taxon>
        <taxon>Agaricomycetes</taxon>
        <taxon>Agaricomycetidae</taxon>
        <taxon>Agaricales</taxon>
        <taxon>Marasmiineae</taxon>
        <taxon>Mycenaceae</taxon>
        <taxon>Mycena</taxon>
    </lineage>
</organism>
<proteinExistence type="predicted"/>
<evidence type="ECO:0000256" key="1">
    <source>
        <dbReference type="SAM" id="MobiDB-lite"/>
    </source>
</evidence>
<feature type="compositionally biased region" description="Acidic residues" evidence="1">
    <location>
        <begin position="185"/>
        <end position="197"/>
    </location>
</feature>
<gene>
    <name evidence="2" type="ORF">MYCIT1_LOCUS5293</name>
</gene>